<sequence>MFNPVNELAPVETLISPGTWLTFPIFTVISPDSGTDKNLRPSLVFIG</sequence>
<name>A0A6J6KE41_9ZZZZ</name>
<gene>
    <name evidence="1" type="ORF">UFOPK2234_00261</name>
</gene>
<reference evidence="1" key="1">
    <citation type="submission" date="2020-05" db="EMBL/GenBank/DDBJ databases">
        <authorList>
            <person name="Chiriac C."/>
            <person name="Salcher M."/>
            <person name="Ghai R."/>
            <person name="Kavagutti S V."/>
        </authorList>
    </citation>
    <scope>NUCLEOTIDE SEQUENCE</scope>
</reference>
<proteinExistence type="predicted"/>
<dbReference type="AlphaFoldDB" id="A0A6J6KE41"/>
<dbReference type="EMBL" id="CAEZWG010000031">
    <property type="protein sequence ID" value="CAB4647406.1"/>
    <property type="molecule type" value="Genomic_DNA"/>
</dbReference>
<organism evidence="1">
    <name type="scientific">freshwater metagenome</name>
    <dbReference type="NCBI Taxonomy" id="449393"/>
    <lineage>
        <taxon>unclassified sequences</taxon>
        <taxon>metagenomes</taxon>
        <taxon>ecological metagenomes</taxon>
    </lineage>
</organism>
<protein>
    <submittedName>
        <fullName evidence="1">Unannotated protein</fullName>
    </submittedName>
</protein>
<accession>A0A6J6KE41</accession>
<evidence type="ECO:0000313" key="1">
    <source>
        <dbReference type="EMBL" id="CAB4647406.1"/>
    </source>
</evidence>